<dbReference type="Proteomes" id="UP000290037">
    <property type="component" value="Unassembled WGS sequence"/>
</dbReference>
<sequence>MLKYLFTVLLTGSYLIGFAQQQPAFAEYNYNTILINPAHAGYYENSEVTIANLSSFSGIEGAPSTLNATLNLTLNNDNVGLGGGIMRDEIGVTSTNSAFIAYAYKLHFGVQARAPRFHNFNPNVLSFGIQAGVYNYTENLRELGITDDPNFQNNIQGTVPTLGLGVMYNRNQLYAGLSVPNVLGNSLATDKSIKINTIGYAYAGYRLYAGVFDEFEIKPNLLLRYTEGAPLNLDLNTIVNYKNKIEGGLGYRTSSAVNIFAGFYFFKSFRFIYNYSMPLQESPLPATHGLILSYRFGKGYNY</sequence>
<dbReference type="AlphaFoldDB" id="A0A1M5ZP19"/>
<dbReference type="EMBL" id="FQXT01000007">
    <property type="protein sequence ID" value="SHI25952.1"/>
    <property type="molecule type" value="Genomic_DNA"/>
</dbReference>
<keyword evidence="1" id="KW-0732">Signal</keyword>
<evidence type="ECO:0000313" key="5">
    <source>
        <dbReference type="Proteomes" id="UP000290037"/>
    </source>
</evidence>
<reference evidence="4" key="2">
    <citation type="submission" date="2016-11" db="EMBL/GenBank/DDBJ databases">
        <authorList>
            <person name="Varghese N."/>
            <person name="Submissions S."/>
        </authorList>
    </citation>
    <scope>NUCLEOTIDE SEQUENCE [LARGE SCALE GENOMIC DNA]</scope>
    <source>
        <strain evidence="4">DSM 19859</strain>
    </source>
</reference>
<dbReference type="STRING" id="573501.SAMN04487999_3317"/>
<protein>
    <submittedName>
        <fullName evidence="2">Type IX secretion system PorP/SprF family membrane protein</fullName>
    </submittedName>
    <submittedName>
        <fullName evidence="3">Type IX secretion system membrane protein, PorP/SprF family</fullName>
    </submittedName>
</protein>
<evidence type="ECO:0000313" key="3">
    <source>
        <dbReference type="EMBL" id="SHI25952.1"/>
    </source>
</evidence>
<evidence type="ECO:0000313" key="2">
    <source>
        <dbReference type="EMBL" id="RXG27300.1"/>
    </source>
</evidence>
<proteinExistence type="predicted"/>
<dbReference type="Proteomes" id="UP000184240">
    <property type="component" value="Unassembled WGS sequence"/>
</dbReference>
<keyword evidence="5" id="KW-1185">Reference proteome</keyword>
<dbReference type="NCBIfam" id="TIGR03519">
    <property type="entry name" value="T9SS_PorP_fam"/>
    <property type="match status" value="1"/>
</dbReference>
<reference evidence="3" key="1">
    <citation type="submission" date="2016-11" db="EMBL/GenBank/DDBJ databases">
        <authorList>
            <person name="Jaros S."/>
            <person name="Januszkiewicz K."/>
            <person name="Wedrychowicz H."/>
        </authorList>
    </citation>
    <scope>NUCLEOTIDE SEQUENCE [LARGE SCALE GENOMIC DNA]</scope>
    <source>
        <strain evidence="3">DSM 19859</strain>
    </source>
</reference>
<organism evidence="3 4">
    <name type="scientific">Leeuwenhoekiella palythoae</name>
    <dbReference type="NCBI Taxonomy" id="573501"/>
    <lineage>
        <taxon>Bacteria</taxon>
        <taxon>Pseudomonadati</taxon>
        <taxon>Bacteroidota</taxon>
        <taxon>Flavobacteriia</taxon>
        <taxon>Flavobacteriales</taxon>
        <taxon>Flavobacteriaceae</taxon>
        <taxon>Leeuwenhoekiella</taxon>
    </lineage>
</organism>
<feature type="chain" id="PRO_5012997163" evidence="1">
    <location>
        <begin position="20"/>
        <end position="302"/>
    </location>
</feature>
<dbReference type="Pfam" id="PF11751">
    <property type="entry name" value="PorP_SprF"/>
    <property type="match status" value="1"/>
</dbReference>
<feature type="signal peptide" evidence="1">
    <location>
        <begin position="1"/>
        <end position="19"/>
    </location>
</feature>
<gene>
    <name evidence="2" type="ORF">DSM01_3110</name>
    <name evidence="3" type="ORF">SAMN04487999_3317</name>
</gene>
<dbReference type="OrthoDB" id="1172751at2"/>
<dbReference type="InterPro" id="IPR019861">
    <property type="entry name" value="PorP/SprF_Bacteroidetes"/>
</dbReference>
<dbReference type="RefSeq" id="WP_072985009.1">
    <property type="nucleotide sequence ID" value="NZ_FQXT01000007.1"/>
</dbReference>
<evidence type="ECO:0000256" key="1">
    <source>
        <dbReference type="SAM" id="SignalP"/>
    </source>
</evidence>
<accession>A0A1M5ZP19</accession>
<dbReference type="EMBL" id="QOVN01000008">
    <property type="protein sequence ID" value="RXG27300.1"/>
    <property type="molecule type" value="Genomic_DNA"/>
</dbReference>
<name>A0A1M5ZP19_9FLAO</name>
<reference evidence="2 5" key="3">
    <citation type="submission" date="2018-07" db="EMBL/GenBank/DDBJ databases">
        <title>Leeuwenhoekiella genomics.</title>
        <authorList>
            <person name="Tahon G."/>
            <person name="Willems A."/>
        </authorList>
    </citation>
    <scope>NUCLEOTIDE SEQUENCE [LARGE SCALE GENOMIC DNA]</scope>
    <source>
        <strain evidence="2 5">LMG 24856</strain>
    </source>
</reference>
<evidence type="ECO:0000313" key="4">
    <source>
        <dbReference type="Proteomes" id="UP000184240"/>
    </source>
</evidence>